<evidence type="ECO:0000259" key="1">
    <source>
        <dbReference type="PROSITE" id="PS50181"/>
    </source>
</evidence>
<proteinExistence type="predicted"/>
<protein>
    <recommendedName>
        <fullName evidence="1">F-box domain-containing protein</fullName>
    </recommendedName>
</protein>
<evidence type="ECO:0000313" key="2">
    <source>
        <dbReference type="EMBL" id="PPQ69181.1"/>
    </source>
</evidence>
<evidence type="ECO:0000313" key="3">
    <source>
        <dbReference type="Proteomes" id="UP000284842"/>
    </source>
</evidence>
<dbReference type="PROSITE" id="PS50181">
    <property type="entry name" value="FBOX"/>
    <property type="match status" value="1"/>
</dbReference>
<dbReference type="EMBL" id="NHTK01005991">
    <property type="protein sequence ID" value="PPQ69181.1"/>
    <property type="molecule type" value="Genomic_DNA"/>
</dbReference>
<dbReference type="Proteomes" id="UP000284842">
    <property type="component" value="Unassembled WGS sequence"/>
</dbReference>
<reference evidence="2 3" key="1">
    <citation type="journal article" date="2018" name="Evol. Lett.">
        <title>Horizontal gene cluster transfer increased hallucinogenic mushroom diversity.</title>
        <authorList>
            <person name="Reynolds H.T."/>
            <person name="Vijayakumar V."/>
            <person name="Gluck-Thaler E."/>
            <person name="Korotkin H.B."/>
            <person name="Matheny P.B."/>
            <person name="Slot J.C."/>
        </authorList>
    </citation>
    <scope>NUCLEOTIDE SEQUENCE [LARGE SCALE GENOMIC DNA]</scope>
    <source>
        <strain evidence="2 3">2629</strain>
    </source>
</reference>
<keyword evidence="3" id="KW-1185">Reference proteome</keyword>
<feature type="domain" description="F-box" evidence="1">
    <location>
        <begin position="1"/>
        <end position="32"/>
    </location>
</feature>
<accession>A0A409VSC9</accession>
<sequence length="505" mass="58687">MLSLQTLPSELIVEIATHLEYTEAQNLRLVCRCIEQSVRHIALSRLKISFPKKYGPHYNSDIVFDKINAYTNPGLTPGFQYVRHLTVDRICVDLARFEPSLNDKNFDSRSLDQGKGSFKTQKKLLQLKTLFRELLFSNALKNLETVTWHVRKCPFHIQDDMDPERKDCYDILDMFAKLLAARGPLRRLEILIEEGSALKYNCPGIQCIPECKELVIEGVDDMPLDLDDEEYPNYQWVHKLICDSSSSEVIDVDWRFDEARFDIHFPPSKTSDRSHIRYLTLCVQPAAYQISRRLINHFRFIQKLDIGEPLPNDNDFPACVASLWSLLSTERIYPEGVRVHLAVVQPSMVDYLASYPRNVLKDLYLWAYDDERVQCAPGVVQDFYARAFPVIAPSLEAFYVDTYHLNEWCFKPETFLQLKKCVSAIYIRVSMSREHTSDSTGAFKDMIYSTFTRHHRQLKTVEIIDIGDDYAARRIRYEQYELEFAGPCLKVMWGGVCNLHRAHLK</sequence>
<gene>
    <name evidence="2" type="ORF">CVT24_000029</name>
</gene>
<organism evidence="2 3">
    <name type="scientific">Panaeolus cyanescens</name>
    <dbReference type="NCBI Taxonomy" id="181874"/>
    <lineage>
        <taxon>Eukaryota</taxon>
        <taxon>Fungi</taxon>
        <taxon>Dikarya</taxon>
        <taxon>Basidiomycota</taxon>
        <taxon>Agaricomycotina</taxon>
        <taxon>Agaricomycetes</taxon>
        <taxon>Agaricomycetidae</taxon>
        <taxon>Agaricales</taxon>
        <taxon>Agaricineae</taxon>
        <taxon>Galeropsidaceae</taxon>
        <taxon>Panaeolus</taxon>
    </lineage>
</organism>
<dbReference type="InterPro" id="IPR001810">
    <property type="entry name" value="F-box_dom"/>
</dbReference>
<dbReference type="InParanoid" id="A0A409VSC9"/>
<comment type="caution">
    <text evidence="2">The sequence shown here is derived from an EMBL/GenBank/DDBJ whole genome shotgun (WGS) entry which is preliminary data.</text>
</comment>
<name>A0A409VSC9_9AGAR</name>
<dbReference type="AlphaFoldDB" id="A0A409VSC9"/>